<dbReference type="GO" id="GO:0071972">
    <property type="term" value="F:peptidoglycan L,D-transpeptidase activity"/>
    <property type="evidence" value="ECO:0007669"/>
    <property type="project" value="TreeGrafter"/>
</dbReference>
<evidence type="ECO:0000313" key="10">
    <source>
        <dbReference type="Proteomes" id="UP000051845"/>
    </source>
</evidence>
<dbReference type="PROSITE" id="PS52029">
    <property type="entry name" value="LD_TPASE"/>
    <property type="match status" value="1"/>
</dbReference>
<keyword evidence="7" id="KW-0732">Signal</keyword>
<keyword evidence="5 6" id="KW-0961">Cell wall biogenesis/degradation</keyword>
<evidence type="ECO:0000256" key="4">
    <source>
        <dbReference type="ARBA" id="ARBA00022984"/>
    </source>
</evidence>
<accession>A0A0R2B621</accession>
<dbReference type="GO" id="GO:0018104">
    <property type="term" value="P:peptidoglycan-protein cross-linking"/>
    <property type="evidence" value="ECO:0007669"/>
    <property type="project" value="TreeGrafter"/>
</dbReference>
<name>A0A0R2B621_SECCO</name>
<keyword evidence="2" id="KW-0808">Transferase</keyword>
<evidence type="ECO:0000256" key="1">
    <source>
        <dbReference type="ARBA" id="ARBA00004752"/>
    </source>
</evidence>
<dbReference type="GO" id="GO:0016740">
    <property type="term" value="F:transferase activity"/>
    <property type="evidence" value="ECO:0007669"/>
    <property type="project" value="UniProtKB-KW"/>
</dbReference>
<dbReference type="GO" id="GO:0005576">
    <property type="term" value="C:extracellular region"/>
    <property type="evidence" value="ECO:0007669"/>
    <property type="project" value="TreeGrafter"/>
</dbReference>
<dbReference type="PANTHER" id="PTHR30582:SF2">
    <property type="entry name" value="L,D-TRANSPEPTIDASE YCIB-RELATED"/>
    <property type="match status" value="1"/>
</dbReference>
<dbReference type="PATRIC" id="fig|1423733.4.peg.144"/>
<evidence type="ECO:0000256" key="5">
    <source>
        <dbReference type="ARBA" id="ARBA00023316"/>
    </source>
</evidence>
<evidence type="ECO:0000256" key="2">
    <source>
        <dbReference type="ARBA" id="ARBA00022679"/>
    </source>
</evidence>
<dbReference type="UniPathway" id="UPA00219"/>
<evidence type="ECO:0000313" key="9">
    <source>
        <dbReference type="EMBL" id="KRM74506.1"/>
    </source>
</evidence>
<gene>
    <name evidence="9" type="ORF">FC82_GL000135</name>
</gene>
<feature type="active site" description="Proton donor/acceptor" evidence="6">
    <location>
        <position position="132"/>
    </location>
</feature>
<organism evidence="9 10">
    <name type="scientific">Secundilactobacillus collinoides DSM 20515 = JCM 1123</name>
    <dbReference type="NCBI Taxonomy" id="1423733"/>
    <lineage>
        <taxon>Bacteria</taxon>
        <taxon>Bacillati</taxon>
        <taxon>Bacillota</taxon>
        <taxon>Bacilli</taxon>
        <taxon>Lactobacillales</taxon>
        <taxon>Lactobacillaceae</taxon>
        <taxon>Secundilactobacillus</taxon>
    </lineage>
</organism>
<protein>
    <submittedName>
        <fullName evidence="9">ErfK YbiS YcfS YnhG</fullName>
    </submittedName>
</protein>
<feature type="chain" id="PRO_5039310242" evidence="7">
    <location>
        <begin position="21"/>
        <end position="182"/>
    </location>
</feature>
<comment type="caution">
    <text evidence="9">The sequence shown here is derived from an EMBL/GenBank/DDBJ whole genome shotgun (WGS) entry which is preliminary data.</text>
</comment>
<dbReference type="Proteomes" id="UP000051845">
    <property type="component" value="Unassembled WGS sequence"/>
</dbReference>
<dbReference type="CDD" id="cd16913">
    <property type="entry name" value="YkuD_like"/>
    <property type="match status" value="1"/>
</dbReference>
<comment type="pathway">
    <text evidence="1 6">Cell wall biogenesis; peptidoglycan biosynthesis.</text>
</comment>
<dbReference type="RefSeq" id="WP_054762144.1">
    <property type="nucleotide sequence ID" value="NZ_AYYR01000078.1"/>
</dbReference>
<keyword evidence="4 6" id="KW-0573">Peptidoglycan synthesis</keyword>
<dbReference type="InterPro" id="IPR005490">
    <property type="entry name" value="LD_TPept_cat_dom"/>
</dbReference>
<dbReference type="Pfam" id="PF03734">
    <property type="entry name" value="YkuD"/>
    <property type="match status" value="1"/>
</dbReference>
<dbReference type="InterPro" id="IPR050979">
    <property type="entry name" value="LD-transpeptidase"/>
</dbReference>
<dbReference type="InterPro" id="IPR038063">
    <property type="entry name" value="Transpep_catalytic_dom"/>
</dbReference>
<dbReference type="Gene3D" id="2.40.440.10">
    <property type="entry name" value="L,D-transpeptidase catalytic domain-like"/>
    <property type="match status" value="1"/>
</dbReference>
<dbReference type="SUPFAM" id="SSF141523">
    <property type="entry name" value="L,D-transpeptidase catalytic domain-like"/>
    <property type="match status" value="1"/>
</dbReference>
<dbReference type="GO" id="GO:0071555">
    <property type="term" value="P:cell wall organization"/>
    <property type="evidence" value="ECO:0007669"/>
    <property type="project" value="UniProtKB-UniRule"/>
</dbReference>
<feature type="domain" description="L,D-TPase catalytic" evidence="8">
    <location>
        <begin position="61"/>
        <end position="182"/>
    </location>
</feature>
<dbReference type="GO" id="GO:0008360">
    <property type="term" value="P:regulation of cell shape"/>
    <property type="evidence" value="ECO:0007669"/>
    <property type="project" value="UniProtKB-UniRule"/>
</dbReference>
<feature type="active site" description="Nucleophile" evidence="6">
    <location>
        <position position="158"/>
    </location>
</feature>
<keyword evidence="3 6" id="KW-0133">Cell shape</keyword>
<proteinExistence type="predicted"/>
<evidence type="ECO:0000256" key="3">
    <source>
        <dbReference type="ARBA" id="ARBA00022960"/>
    </source>
</evidence>
<dbReference type="PANTHER" id="PTHR30582">
    <property type="entry name" value="L,D-TRANSPEPTIDASE"/>
    <property type="match status" value="1"/>
</dbReference>
<evidence type="ECO:0000259" key="8">
    <source>
        <dbReference type="PROSITE" id="PS52029"/>
    </source>
</evidence>
<evidence type="ECO:0000256" key="6">
    <source>
        <dbReference type="PROSITE-ProRule" id="PRU01373"/>
    </source>
</evidence>
<feature type="signal peptide" evidence="7">
    <location>
        <begin position="1"/>
        <end position="20"/>
    </location>
</feature>
<dbReference type="EMBL" id="AYYR01000078">
    <property type="protein sequence ID" value="KRM74506.1"/>
    <property type="molecule type" value="Genomic_DNA"/>
</dbReference>
<dbReference type="AlphaFoldDB" id="A0A0R2B621"/>
<reference evidence="9 10" key="1">
    <citation type="journal article" date="2015" name="Genome Announc.">
        <title>Expanding the biotechnology potential of lactobacilli through comparative genomics of 213 strains and associated genera.</title>
        <authorList>
            <person name="Sun Z."/>
            <person name="Harris H.M."/>
            <person name="McCann A."/>
            <person name="Guo C."/>
            <person name="Argimon S."/>
            <person name="Zhang W."/>
            <person name="Yang X."/>
            <person name="Jeffery I.B."/>
            <person name="Cooney J.C."/>
            <person name="Kagawa T.F."/>
            <person name="Liu W."/>
            <person name="Song Y."/>
            <person name="Salvetti E."/>
            <person name="Wrobel A."/>
            <person name="Rasinkangas P."/>
            <person name="Parkhill J."/>
            <person name="Rea M.C."/>
            <person name="O'Sullivan O."/>
            <person name="Ritari J."/>
            <person name="Douillard F.P."/>
            <person name="Paul Ross R."/>
            <person name="Yang R."/>
            <person name="Briner A.E."/>
            <person name="Felis G.E."/>
            <person name="de Vos W.M."/>
            <person name="Barrangou R."/>
            <person name="Klaenhammer T.R."/>
            <person name="Caufield P.W."/>
            <person name="Cui Y."/>
            <person name="Zhang H."/>
            <person name="O'Toole P.W."/>
        </authorList>
    </citation>
    <scope>NUCLEOTIDE SEQUENCE [LARGE SCALE GENOMIC DNA]</scope>
    <source>
        <strain evidence="9 10">DSM 20515</strain>
    </source>
</reference>
<evidence type="ECO:0000256" key="7">
    <source>
        <dbReference type="SAM" id="SignalP"/>
    </source>
</evidence>
<sequence length="182" mass="20313">MRKIRKIVMTVLLSSGIVLGGISFKAVTQQNDAQAATTKVINWRKPSQNKAYPSFKAHKGTWLYVSTKRQKVYFHYKNKITYIMNCSTGKTNTPTPKGTYHIQAEHGKSFSGAAGGARYWVSWKGHGVYLFHSVPINSKGQYIISEAKKLGHKASHGCIRLAVPDAKWLYVHVPVGTKVVIH</sequence>